<dbReference type="HOGENOM" id="CLU_646975_0_0_0"/>
<comment type="similarity">
    <text evidence="1">Belongs to the glycosyl hydrolase 63 family.</text>
</comment>
<dbReference type="InterPro" id="IPR012341">
    <property type="entry name" value="6hp_glycosidase-like_sf"/>
</dbReference>
<keyword evidence="2 6" id="KW-0378">Hydrolase</keyword>
<dbReference type="STRING" id="1142394.PSMK_08950"/>
<dbReference type="RefSeq" id="WP_014436274.1">
    <property type="nucleotide sequence ID" value="NC_017080.1"/>
</dbReference>
<evidence type="ECO:0000256" key="1">
    <source>
        <dbReference type="ARBA" id="ARBA00010833"/>
    </source>
</evidence>
<dbReference type="SUPFAM" id="SSF48208">
    <property type="entry name" value="Six-hairpin glycosidases"/>
    <property type="match status" value="1"/>
</dbReference>
<dbReference type="Proteomes" id="UP000007881">
    <property type="component" value="Chromosome"/>
</dbReference>
<reference evidence="6 7" key="1">
    <citation type="submission" date="2012-02" db="EMBL/GenBank/DDBJ databases">
        <title>Complete genome sequence of Phycisphaera mikurensis NBRC 102666.</title>
        <authorList>
            <person name="Ankai A."/>
            <person name="Hosoyama A."/>
            <person name="Terui Y."/>
            <person name="Sekine M."/>
            <person name="Fukai R."/>
            <person name="Kato Y."/>
            <person name="Nakamura S."/>
            <person name="Yamada-Narita S."/>
            <person name="Kawakoshi A."/>
            <person name="Fukunaga Y."/>
            <person name="Yamazaki S."/>
            <person name="Fujita N."/>
        </authorList>
    </citation>
    <scope>NUCLEOTIDE SEQUENCE [LARGE SCALE GENOMIC DNA]</scope>
    <source>
        <strain evidence="7">NBRC 102666 / KCTC 22515 / FYK2301M01</strain>
    </source>
</reference>
<dbReference type="Gene3D" id="1.50.10.10">
    <property type="match status" value="1"/>
</dbReference>
<dbReference type="EC" id="3.2.1.-" evidence="6"/>
<evidence type="ECO:0000313" key="6">
    <source>
        <dbReference type="EMBL" id="BAM03054.1"/>
    </source>
</evidence>
<dbReference type="Pfam" id="PF22422">
    <property type="entry name" value="MGH1-like_GH"/>
    <property type="match status" value="1"/>
</dbReference>
<dbReference type="PANTHER" id="PTHR10412">
    <property type="entry name" value="MANNOSYL-OLIGOSACCHARIDE GLUCOSIDASE"/>
    <property type="match status" value="1"/>
</dbReference>
<dbReference type="GO" id="GO:0006487">
    <property type="term" value="P:protein N-linked glycosylation"/>
    <property type="evidence" value="ECO:0007669"/>
    <property type="project" value="TreeGrafter"/>
</dbReference>
<accession>I0ICR6</accession>
<organism evidence="6 7">
    <name type="scientific">Phycisphaera mikurensis (strain NBRC 102666 / KCTC 22515 / FYK2301M01)</name>
    <dbReference type="NCBI Taxonomy" id="1142394"/>
    <lineage>
        <taxon>Bacteria</taxon>
        <taxon>Pseudomonadati</taxon>
        <taxon>Planctomycetota</taxon>
        <taxon>Phycisphaerae</taxon>
        <taxon>Phycisphaerales</taxon>
        <taxon>Phycisphaeraceae</taxon>
        <taxon>Phycisphaera</taxon>
    </lineage>
</organism>
<name>I0ICR6_PHYMF</name>
<dbReference type="KEGG" id="phm:PSMK_08950"/>
<keyword evidence="7" id="KW-1185">Reference proteome</keyword>
<dbReference type="GO" id="GO:0009311">
    <property type="term" value="P:oligosaccharide metabolic process"/>
    <property type="evidence" value="ECO:0007669"/>
    <property type="project" value="InterPro"/>
</dbReference>
<dbReference type="AlphaFoldDB" id="I0ICR6"/>
<feature type="domain" description="Mannosylglycerate hydrolase MGH1-like glycoside hydrolase" evidence="5">
    <location>
        <begin position="230"/>
        <end position="381"/>
    </location>
</feature>
<dbReference type="eggNOG" id="COG1626">
    <property type="taxonomic scope" value="Bacteria"/>
</dbReference>
<sequence>MMFRQNEDDVPPVPTDPAGSAPRLPRLRRAAAGLGRSRWRSVLGCVAQLHERAIRDDRHGLFPHPWEEIGPGYVYGPAFGHWDIVHQSLDAVVDEPAHALRQLENLLALQQPDGRLPVVMMMRDGKPWLHDPALTHPPVWPVLVDRLVAGGHGPGLGARCVPHARAQLEWFDRHRRVGDAYGYADFLLEDSFESGVDDGVRFLDGPHGELAPFVDASCHAWMLLDLVARFGPGAEAEAAGERRAALAETIRRTMWHDGLGLFVDAFRTGKPSPPMALEGFWPLVIGVATAEQTDRVVDDWLLNPDRFFSAHPLRTVAPADPAYETRMWRGPAWNSMTLWAALGCARCGRPAAAAAILERALNATAAEFERTGTVWEFYHPDGEPAASVARKPYAEGVANAPCRDYLGHNPLLAMARLWEECREA</sequence>
<feature type="region of interest" description="Disordered" evidence="4">
    <location>
        <begin position="1"/>
        <end position="24"/>
    </location>
</feature>
<gene>
    <name evidence="6" type="ordered locus">PSMK_08950</name>
</gene>
<evidence type="ECO:0000259" key="5">
    <source>
        <dbReference type="Pfam" id="PF22422"/>
    </source>
</evidence>
<protein>
    <submittedName>
        <fullName evidence="6">Putative glycoside hydrolase</fullName>
        <ecNumber evidence="6">3.2.1.-</ecNumber>
    </submittedName>
</protein>
<proteinExistence type="inferred from homology"/>
<dbReference type="InterPro" id="IPR008928">
    <property type="entry name" value="6-hairpin_glycosidase_sf"/>
</dbReference>
<dbReference type="PANTHER" id="PTHR10412:SF11">
    <property type="entry name" value="MANNOSYL-OLIGOSACCHARIDE GLUCOSIDASE"/>
    <property type="match status" value="1"/>
</dbReference>
<evidence type="ECO:0000256" key="3">
    <source>
        <dbReference type="ARBA" id="ARBA00023295"/>
    </source>
</evidence>
<dbReference type="EMBL" id="AP012338">
    <property type="protein sequence ID" value="BAM03054.1"/>
    <property type="molecule type" value="Genomic_DNA"/>
</dbReference>
<dbReference type="InterPro" id="IPR054491">
    <property type="entry name" value="MGH1-like_GH"/>
</dbReference>
<keyword evidence="3 6" id="KW-0326">Glycosidase</keyword>
<dbReference type="InterPro" id="IPR004888">
    <property type="entry name" value="Glycoside_hydrolase_63"/>
</dbReference>
<evidence type="ECO:0000256" key="4">
    <source>
        <dbReference type="SAM" id="MobiDB-lite"/>
    </source>
</evidence>
<dbReference type="GO" id="GO:0004573">
    <property type="term" value="F:Glc3Man9GlcNAc2 oligosaccharide glucosidase activity"/>
    <property type="evidence" value="ECO:0007669"/>
    <property type="project" value="InterPro"/>
</dbReference>
<evidence type="ECO:0000313" key="7">
    <source>
        <dbReference type="Proteomes" id="UP000007881"/>
    </source>
</evidence>
<evidence type="ECO:0000256" key="2">
    <source>
        <dbReference type="ARBA" id="ARBA00022801"/>
    </source>
</evidence>